<dbReference type="PANTHER" id="PTHR43547">
    <property type="entry name" value="TWO-COMPONENT HISTIDINE KINASE"/>
    <property type="match status" value="1"/>
</dbReference>
<dbReference type="Pfam" id="PF00512">
    <property type="entry name" value="HisKA"/>
    <property type="match status" value="1"/>
</dbReference>
<dbReference type="KEGG" id="psti:SOO65_07070"/>
<dbReference type="SUPFAM" id="SSF55874">
    <property type="entry name" value="ATPase domain of HSP90 chaperone/DNA topoisomerase II/histidine kinase"/>
    <property type="match status" value="1"/>
</dbReference>
<dbReference type="Gene3D" id="3.30.565.10">
    <property type="entry name" value="Histidine kinase-like ATPase, C-terminal domain"/>
    <property type="match status" value="1"/>
</dbReference>
<evidence type="ECO:0000256" key="2">
    <source>
        <dbReference type="ARBA" id="ARBA00012438"/>
    </source>
</evidence>
<feature type="domain" description="Histidine kinase" evidence="4">
    <location>
        <begin position="184"/>
        <end position="395"/>
    </location>
</feature>
<dbReference type="SMART" id="SM00388">
    <property type="entry name" value="HisKA"/>
    <property type="match status" value="1"/>
</dbReference>
<dbReference type="CDD" id="cd00082">
    <property type="entry name" value="HisKA"/>
    <property type="match status" value="1"/>
</dbReference>
<protein>
    <recommendedName>
        <fullName evidence="2">histidine kinase</fullName>
        <ecNumber evidence="2">2.7.13.3</ecNumber>
    </recommendedName>
</protein>
<gene>
    <name evidence="5" type="ORF">SOO65_07070</name>
</gene>
<keyword evidence="3" id="KW-0597">Phosphoprotein</keyword>
<keyword evidence="6" id="KW-1185">Reference proteome</keyword>
<sequence length="395" mass="44754">MPQLEEAMYRSIYGQMLLDNRKKLLALFIQKVRQTMPSAKTLDDRTLENSLFEFITSIAKIISLEADLDNWDLFKENVEASREHGKSRAKIASYTLDQVISEFRLLRSLIFSALEEDGTFPAIERDKILFAIDNGMTQAATEFAYERGFKDARLSKEISAKNLALDEANFLRNERKQRETFFSTVTHDMRNPLSIIKSSAEMIVKRPDDLPSVLKYANKIIKNIDRSNVMIKDLLDSKMLRSGGKLSLQKVECDLGSIIKETCEDLSEVYGPRFKTEKIPTVKGRFDCSGLKRALENLMINAIKYGAPDKPIKVSLNQTKTELCIQVHNEGNPIPLKDQASLFEYYHRSNVQNGSQLGWGIGLTLVKGIAEGHDGKVEVRSSKDEGTTFFIILPI</sequence>
<dbReference type="Proteomes" id="UP001324634">
    <property type="component" value="Chromosome"/>
</dbReference>
<dbReference type="PRINTS" id="PR00344">
    <property type="entry name" value="BCTRLSENSOR"/>
</dbReference>
<dbReference type="InterPro" id="IPR004358">
    <property type="entry name" value="Sig_transdc_His_kin-like_C"/>
</dbReference>
<dbReference type="InterPro" id="IPR003661">
    <property type="entry name" value="HisK_dim/P_dom"/>
</dbReference>
<keyword evidence="5" id="KW-0418">Kinase</keyword>
<evidence type="ECO:0000259" key="4">
    <source>
        <dbReference type="PROSITE" id="PS50109"/>
    </source>
</evidence>
<reference evidence="5 6" key="1">
    <citation type="submission" date="2023-11" db="EMBL/GenBank/DDBJ databases">
        <title>Peredibacter starrii A3.12.</title>
        <authorList>
            <person name="Mitchell R.J."/>
        </authorList>
    </citation>
    <scope>NUCLEOTIDE SEQUENCE [LARGE SCALE GENOMIC DNA]</scope>
    <source>
        <strain evidence="5 6">A3.12</strain>
    </source>
</reference>
<accession>A0AAX4HTK3</accession>
<dbReference type="PROSITE" id="PS50109">
    <property type="entry name" value="HIS_KIN"/>
    <property type="match status" value="1"/>
</dbReference>
<dbReference type="EC" id="2.7.13.3" evidence="2"/>
<dbReference type="AlphaFoldDB" id="A0AAX4HTK3"/>
<dbReference type="InterPro" id="IPR036097">
    <property type="entry name" value="HisK_dim/P_sf"/>
</dbReference>
<dbReference type="RefSeq" id="WP_321398781.1">
    <property type="nucleotide sequence ID" value="NZ_CP139487.1"/>
</dbReference>
<dbReference type="InterPro" id="IPR036890">
    <property type="entry name" value="HATPase_C_sf"/>
</dbReference>
<dbReference type="Pfam" id="PF02518">
    <property type="entry name" value="HATPase_c"/>
    <property type="match status" value="1"/>
</dbReference>
<comment type="catalytic activity">
    <reaction evidence="1">
        <text>ATP + protein L-histidine = ADP + protein N-phospho-L-histidine.</text>
        <dbReference type="EC" id="2.7.13.3"/>
    </reaction>
</comment>
<dbReference type="InterPro" id="IPR003594">
    <property type="entry name" value="HATPase_dom"/>
</dbReference>
<dbReference type="SUPFAM" id="SSF47384">
    <property type="entry name" value="Homodimeric domain of signal transducing histidine kinase"/>
    <property type="match status" value="1"/>
</dbReference>
<dbReference type="InterPro" id="IPR005467">
    <property type="entry name" value="His_kinase_dom"/>
</dbReference>
<keyword evidence="5" id="KW-0808">Transferase</keyword>
<dbReference type="PANTHER" id="PTHR43547:SF2">
    <property type="entry name" value="HYBRID SIGNAL TRANSDUCTION HISTIDINE KINASE C"/>
    <property type="match status" value="1"/>
</dbReference>
<evidence type="ECO:0000256" key="3">
    <source>
        <dbReference type="ARBA" id="ARBA00022553"/>
    </source>
</evidence>
<dbReference type="SMART" id="SM00387">
    <property type="entry name" value="HATPase_c"/>
    <property type="match status" value="1"/>
</dbReference>
<dbReference type="Gene3D" id="1.10.287.130">
    <property type="match status" value="1"/>
</dbReference>
<evidence type="ECO:0000256" key="1">
    <source>
        <dbReference type="ARBA" id="ARBA00000085"/>
    </source>
</evidence>
<organism evidence="5 6">
    <name type="scientific">Peredibacter starrii</name>
    <dbReference type="NCBI Taxonomy" id="28202"/>
    <lineage>
        <taxon>Bacteria</taxon>
        <taxon>Pseudomonadati</taxon>
        <taxon>Bdellovibrionota</taxon>
        <taxon>Bacteriovoracia</taxon>
        <taxon>Bacteriovoracales</taxon>
        <taxon>Bacteriovoracaceae</taxon>
        <taxon>Peredibacter</taxon>
    </lineage>
</organism>
<evidence type="ECO:0000313" key="5">
    <source>
        <dbReference type="EMBL" id="WPU66503.1"/>
    </source>
</evidence>
<name>A0AAX4HTK3_9BACT</name>
<dbReference type="GO" id="GO:0000155">
    <property type="term" value="F:phosphorelay sensor kinase activity"/>
    <property type="evidence" value="ECO:0007669"/>
    <property type="project" value="InterPro"/>
</dbReference>
<dbReference type="EMBL" id="CP139487">
    <property type="protein sequence ID" value="WPU66503.1"/>
    <property type="molecule type" value="Genomic_DNA"/>
</dbReference>
<evidence type="ECO:0000313" key="6">
    <source>
        <dbReference type="Proteomes" id="UP001324634"/>
    </source>
</evidence>
<proteinExistence type="predicted"/>